<name>A0A2Z6NTB7_TRISU</name>
<dbReference type="InterPro" id="IPR046796">
    <property type="entry name" value="Transposase_32_dom"/>
</dbReference>
<evidence type="ECO:0000313" key="3">
    <source>
        <dbReference type="EMBL" id="GAU47474.1"/>
    </source>
</evidence>
<dbReference type="EMBL" id="DF974318">
    <property type="protein sequence ID" value="GAU47474.1"/>
    <property type="molecule type" value="Genomic_DNA"/>
</dbReference>
<evidence type="ECO:0000259" key="2">
    <source>
        <dbReference type="Pfam" id="PF20167"/>
    </source>
</evidence>
<accession>A0A2Z6NTB7</accession>
<dbReference type="Pfam" id="PF20167">
    <property type="entry name" value="Transposase_32"/>
    <property type="match status" value="1"/>
</dbReference>
<evidence type="ECO:0000313" key="4">
    <source>
        <dbReference type="Proteomes" id="UP000242715"/>
    </source>
</evidence>
<proteinExistence type="predicted"/>
<reference evidence="4" key="1">
    <citation type="journal article" date="2017" name="Front. Plant Sci.">
        <title>Climate Clever Clovers: New Paradigm to Reduce the Environmental Footprint of Ruminants by Breeding Low Methanogenic Forages Utilizing Haplotype Variation.</title>
        <authorList>
            <person name="Kaur P."/>
            <person name="Appels R."/>
            <person name="Bayer P.E."/>
            <person name="Keeble-Gagnere G."/>
            <person name="Wang J."/>
            <person name="Hirakawa H."/>
            <person name="Shirasawa K."/>
            <person name="Vercoe P."/>
            <person name="Stefanova K."/>
            <person name="Durmic Z."/>
            <person name="Nichols P."/>
            <person name="Revell C."/>
            <person name="Isobe S.N."/>
            <person name="Edwards D."/>
            <person name="Erskine W."/>
        </authorList>
    </citation>
    <scope>NUCLEOTIDE SEQUENCE [LARGE SCALE GENOMIC DNA]</scope>
    <source>
        <strain evidence="4">cv. Daliak</strain>
    </source>
</reference>
<dbReference type="AlphaFoldDB" id="A0A2Z6NTB7"/>
<feature type="region of interest" description="Disordered" evidence="1">
    <location>
        <begin position="1"/>
        <end position="44"/>
    </location>
</feature>
<feature type="compositionally biased region" description="Basic and acidic residues" evidence="1">
    <location>
        <begin position="1"/>
        <end position="19"/>
    </location>
</feature>
<organism evidence="3 4">
    <name type="scientific">Trifolium subterraneum</name>
    <name type="common">Subterranean clover</name>
    <dbReference type="NCBI Taxonomy" id="3900"/>
    <lineage>
        <taxon>Eukaryota</taxon>
        <taxon>Viridiplantae</taxon>
        <taxon>Streptophyta</taxon>
        <taxon>Embryophyta</taxon>
        <taxon>Tracheophyta</taxon>
        <taxon>Spermatophyta</taxon>
        <taxon>Magnoliopsida</taxon>
        <taxon>eudicotyledons</taxon>
        <taxon>Gunneridae</taxon>
        <taxon>Pentapetalae</taxon>
        <taxon>rosids</taxon>
        <taxon>fabids</taxon>
        <taxon>Fabales</taxon>
        <taxon>Fabaceae</taxon>
        <taxon>Papilionoideae</taxon>
        <taxon>50 kb inversion clade</taxon>
        <taxon>NPAAA clade</taxon>
        <taxon>Hologalegina</taxon>
        <taxon>IRL clade</taxon>
        <taxon>Trifolieae</taxon>
        <taxon>Trifolium</taxon>
    </lineage>
</organism>
<sequence length="487" mass="56153">MGRKNDGKKKAPQQEEEPRVRKRSTRGSTLEVGGNSSRSQPTQHLSYSEAFRASNPQDTAWSDIFYREDRKNKYNFIKTFGFNQEKGFSDELKAVPEIYDELRRRKWLKFNSLMIKDNVIGNERLIREFFANAWKEPYDQHTDRAYVRGVMIDFSALALNEFLGAEIPFRCALESATIDFPKWPEVRRSVIKNFVGRPGTQWLKYTGREFLTKIRLGDFKPVARAWAEFVVHNITPVSNSSEYQVENALAVKLIMEKKDINLGQWLVRSIRRIANNGQPSFTLGHCNLITALCRARGVPETDDDNPCLPIRAMTLRYFQNYDAGPVGAQPRAARARANVAHEEPEEDEEMIEIDRYESGAHPTQQQPPEMPRPTFSEDEVSALMTQLAIARACNVPHTFYSDQSVLYQQARAREANFRPPPLYPQYSSLARLHAQHAIEIAHTTTRQLDEGERWQQDYDAYQERQTFYEADLGLDERHDGSGPSHQQ</sequence>
<feature type="compositionally biased region" description="Polar residues" evidence="1">
    <location>
        <begin position="34"/>
        <end position="44"/>
    </location>
</feature>
<protein>
    <recommendedName>
        <fullName evidence="2">Putative plant transposon protein domain-containing protein</fullName>
    </recommendedName>
</protein>
<gene>
    <name evidence="3" type="ORF">TSUD_371730</name>
</gene>
<feature type="domain" description="Putative plant transposon protein" evidence="2">
    <location>
        <begin position="103"/>
        <end position="299"/>
    </location>
</feature>
<dbReference type="OrthoDB" id="1368426at2759"/>
<dbReference type="Proteomes" id="UP000242715">
    <property type="component" value="Unassembled WGS sequence"/>
</dbReference>
<keyword evidence="4" id="KW-1185">Reference proteome</keyword>
<evidence type="ECO:0000256" key="1">
    <source>
        <dbReference type="SAM" id="MobiDB-lite"/>
    </source>
</evidence>